<reference evidence="2 3" key="1">
    <citation type="submission" date="2020-08" db="EMBL/GenBank/DDBJ databases">
        <title>Functional genomics of gut bacteria from endangered species of beetles.</title>
        <authorList>
            <person name="Carlos-Shanley C."/>
        </authorList>
    </citation>
    <scope>NUCLEOTIDE SEQUENCE [LARGE SCALE GENOMIC DNA]</scope>
    <source>
        <strain evidence="2 3">S00239</strain>
    </source>
</reference>
<evidence type="ECO:0000313" key="3">
    <source>
        <dbReference type="Proteomes" id="UP000562027"/>
    </source>
</evidence>
<evidence type="ECO:0008006" key="4">
    <source>
        <dbReference type="Google" id="ProtNLM"/>
    </source>
</evidence>
<accession>A0A840LC54</accession>
<feature type="signal peptide" evidence="1">
    <location>
        <begin position="1"/>
        <end position="20"/>
    </location>
</feature>
<organism evidence="2 3">
    <name type="scientific">Roseateles oligotrophus</name>
    <dbReference type="NCBI Taxonomy" id="1769250"/>
    <lineage>
        <taxon>Bacteria</taxon>
        <taxon>Pseudomonadati</taxon>
        <taxon>Pseudomonadota</taxon>
        <taxon>Betaproteobacteria</taxon>
        <taxon>Burkholderiales</taxon>
        <taxon>Sphaerotilaceae</taxon>
        <taxon>Roseateles</taxon>
    </lineage>
</organism>
<dbReference type="EMBL" id="JACHLP010000006">
    <property type="protein sequence ID" value="MBB4844475.1"/>
    <property type="molecule type" value="Genomic_DNA"/>
</dbReference>
<comment type="caution">
    <text evidence="2">The sequence shown here is derived from an EMBL/GenBank/DDBJ whole genome shotgun (WGS) entry which is preliminary data.</text>
</comment>
<keyword evidence="3" id="KW-1185">Reference proteome</keyword>
<dbReference type="Proteomes" id="UP000562027">
    <property type="component" value="Unassembled WGS sequence"/>
</dbReference>
<sequence length="127" mass="13650">MRRLLLILLMLIMTTQWTWAAVASACQHESGQASRHIGHHEHKHEGAASGLLELGDADADPSLPDAQSLFVLDADCATCHVGALALLAPGDALAPGQMQDAALTPYLRSITHGVPERLIRPPHLQLR</sequence>
<feature type="chain" id="PRO_5032963018" description="Cobalt-zinc-cadmium efflux system protein" evidence="1">
    <location>
        <begin position="21"/>
        <end position="127"/>
    </location>
</feature>
<dbReference type="AlphaFoldDB" id="A0A840LC54"/>
<evidence type="ECO:0000256" key="1">
    <source>
        <dbReference type="SAM" id="SignalP"/>
    </source>
</evidence>
<protein>
    <recommendedName>
        <fullName evidence="4">Cobalt-zinc-cadmium efflux system protein</fullName>
    </recommendedName>
</protein>
<keyword evidence="1" id="KW-0732">Signal</keyword>
<name>A0A840LC54_9BURK</name>
<dbReference type="PROSITE" id="PS51257">
    <property type="entry name" value="PROKAR_LIPOPROTEIN"/>
    <property type="match status" value="1"/>
</dbReference>
<proteinExistence type="predicted"/>
<evidence type="ECO:0000313" key="2">
    <source>
        <dbReference type="EMBL" id="MBB4844475.1"/>
    </source>
</evidence>
<dbReference type="RefSeq" id="WP_184300937.1">
    <property type="nucleotide sequence ID" value="NZ_JACHLP010000006.1"/>
</dbReference>
<gene>
    <name evidence="2" type="ORF">HNP55_003019</name>
</gene>